<dbReference type="RefSeq" id="XP_007514422.1">
    <property type="nucleotide sequence ID" value="XM_007514360.1"/>
</dbReference>
<dbReference type="EMBL" id="FO082276">
    <property type="protein sequence ID" value="CCO15859.1"/>
    <property type="molecule type" value="Genomic_DNA"/>
</dbReference>
<dbReference type="KEGG" id="bpg:Bathy03g03180"/>
<dbReference type="AlphaFoldDB" id="K8ECZ9"/>
<protein>
    <submittedName>
        <fullName evidence="3">Uncharacterized protein</fullName>
    </submittedName>
</protein>
<name>K8ECZ9_9CHLO</name>
<keyword evidence="2" id="KW-1133">Transmembrane helix</keyword>
<accession>K8ECZ9</accession>
<organism evidence="3 4">
    <name type="scientific">Bathycoccus prasinos</name>
    <dbReference type="NCBI Taxonomy" id="41875"/>
    <lineage>
        <taxon>Eukaryota</taxon>
        <taxon>Viridiplantae</taxon>
        <taxon>Chlorophyta</taxon>
        <taxon>Mamiellophyceae</taxon>
        <taxon>Mamiellales</taxon>
        <taxon>Bathycoccaceae</taxon>
        <taxon>Bathycoccus</taxon>
    </lineage>
</organism>
<dbReference type="Proteomes" id="UP000198341">
    <property type="component" value="Chromosome 3"/>
</dbReference>
<evidence type="ECO:0000256" key="1">
    <source>
        <dbReference type="SAM" id="MobiDB-lite"/>
    </source>
</evidence>
<feature type="compositionally biased region" description="Low complexity" evidence="1">
    <location>
        <begin position="7"/>
        <end position="21"/>
    </location>
</feature>
<proteinExistence type="predicted"/>
<dbReference type="OrthoDB" id="10557261at2759"/>
<keyword evidence="4" id="KW-1185">Reference proteome</keyword>
<evidence type="ECO:0000313" key="4">
    <source>
        <dbReference type="Proteomes" id="UP000198341"/>
    </source>
</evidence>
<reference evidence="3 4" key="1">
    <citation type="submission" date="2011-10" db="EMBL/GenBank/DDBJ databases">
        <authorList>
            <person name="Genoscope - CEA"/>
        </authorList>
    </citation>
    <scope>NUCLEOTIDE SEQUENCE [LARGE SCALE GENOMIC DNA]</scope>
    <source>
        <strain evidence="3 4">RCC 1105</strain>
    </source>
</reference>
<evidence type="ECO:0000256" key="2">
    <source>
        <dbReference type="SAM" id="Phobius"/>
    </source>
</evidence>
<evidence type="ECO:0000313" key="3">
    <source>
        <dbReference type="EMBL" id="CCO15859.1"/>
    </source>
</evidence>
<feature type="transmembrane region" description="Helical" evidence="2">
    <location>
        <begin position="237"/>
        <end position="255"/>
    </location>
</feature>
<keyword evidence="2" id="KW-0472">Membrane</keyword>
<gene>
    <name evidence="3" type="ORF">Bathy03g03180</name>
</gene>
<sequence length="288" mass="30257">MRTNGFSAVSSPSLSLSSRSSETIQRTKTTLTFNTKRRRMILSVSASSGAGKKGEYYVGQGKWIKDQDGLEERNKGLVSETGRDAVVGGFAGGEKRLQDYRSQLNAANAQEKVKAKKKPRKETKEVVLGKDFNSAAGGIFFGEVGLQSWKETGRIPTRSKEATLGWGPPVLLLLVAAAGVTYKTTGALSVDALTKTVESVGSGVTNIDVNDVVGKVGGAVGALDEGASVLPPEVRSVATQAALVGFGVLALYALIGNVVKTAKKTGGDFAKIALLVTVTWTIAKQILH</sequence>
<dbReference type="GeneID" id="19016855"/>
<keyword evidence="2" id="KW-0812">Transmembrane</keyword>
<feature type="region of interest" description="Disordered" evidence="1">
    <location>
        <begin position="1"/>
        <end position="27"/>
    </location>
</feature>